<reference evidence="1 2" key="1">
    <citation type="submission" date="2017-08" db="EMBL/GenBank/DDBJ databases">
        <title>Acidophilic green algal genome provides insights into adaptation to an acidic environment.</title>
        <authorList>
            <person name="Hirooka S."/>
            <person name="Hirose Y."/>
            <person name="Kanesaki Y."/>
            <person name="Higuchi S."/>
            <person name="Fujiwara T."/>
            <person name="Onuma R."/>
            <person name="Era A."/>
            <person name="Ohbayashi R."/>
            <person name="Uzuka A."/>
            <person name="Nozaki H."/>
            <person name="Yoshikawa H."/>
            <person name="Miyagishima S.Y."/>
        </authorList>
    </citation>
    <scope>NUCLEOTIDE SEQUENCE [LARGE SCALE GENOMIC DNA]</scope>
    <source>
        <strain evidence="1 2">NIES-2499</strain>
    </source>
</reference>
<name>A0A250X4H5_9CHLO</name>
<dbReference type="Proteomes" id="UP000232323">
    <property type="component" value="Unassembled WGS sequence"/>
</dbReference>
<keyword evidence="2" id="KW-1185">Reference proteome</keyword>
<dbReference type="AlphaFoldDB" id="A0A250X4H5"/>
<dbReference type="EMBL" id="BEGY01000028">
    <property type="protein sequence ID" value="GAX77987.1"/>
    <property type="molecule type" value="Genomic_DNA"/>
</dbReference>
<organism evidence="1 2">
    <name type="scientific">Chlamydomonas eustigma</name>
    <dbReference type="NCBI Taxonomy" id="1157962"/>
    <lineage>
        <taxon>Eukaryota</taxon>
        <taxon>Viridiplantae</taxon>
        <taxon>Chlorophyta</taxon>
        <taxon>core chlorophytes</taxon>
        <taxon>Chlorophyceae</taxon>
        <taxon>CS clade</taxon>
        <taxon>Chlamydomonadales</taxon>
        <taxon>Chlamydomonadaceae</taxon>
        <taxon>Chlamydomonas</taxon>
    </lineage>
</organism>
<evidence type="ECO:0000313" key="1">
    <source>
        <dbReference type="EMBL" id="GAX77987.1"/>
    </source>
</evidence>
<proteinExistence type="predicted"/>
<comment type="caution">
    <text evidence="1">The sequence shown here is derived from an EMBL/GenBank/DDBJ whole genome shotgun (WGS) entry which is preliminary data.</text>
</comment>
<sequence length="288" mass="31990">MPQLTSRDVLICNVTSSIHSLIRRRRRASYCPAATRIFQASLNEVMLQQVRAEAVKGHNLIEQEYGPEHHQQRQQVDLSTMKQQQQQVVLSMKQQQDYGRIGRLMMSGNVTWRDQPAGDITSGDDGQADNSNSWSIMRASLDIVRQAKDIVVAHNGIDVVGSNAPVVDKGSLRVSLDSRLRQEARGMRPTGLLNLKRGNSNTALQQLHGGDRGDANMLMTSQVFTNTTTAPKEFIQTTSSSSNVVCHDDDDDDEPSFLLLATACWENSDDVKQDDIHTCHDQGLLLHG</sequence>
<gene>
    <name evidence="1" type="ORF">CEUSTIGMA_g5429.t1</name>
</gene>
<accession>A0A250X4H5</accession>
<protein>
    <submittedName>
        <fullName evidence="1">Uncharacterized protein</fullName>
    </submittedName>
</protein>
<evidence type="ECO:0000313" key="2">
    <source>
        <dbReference type="Proteomes" id="UP000232323"/>
    </source>
</evidence>